<dbReference type="GO" id="GO:0016162">
    <property type="term" value="F:cellulose 1,4-beta-cellobiosidase activity"/>
    <property type="evidence" value="ECO:0007669"/>
    <property type="project" value="UniProtKB-EC"/>
</dbReference>
<comment type="caution">
    <text evidence="11">The sequence shown here is derived from an EMBL/GenBank/DDBJ whole genome shotgun (WGS) entry which is preliminary data.</text>
</comment>
<evidence type="ECO:0000256" key="2">
    <source>
        <dbReference type="ARBA" id="ARBA00006044"/>
    </source>
</evidence>
<feature type="compositionally biased region" description="Polar residues" evidence="10">
    <location>
        <begin position="68"/>
        <end position="80"/>
    </location>
</feature>
<dbReference type="GO" id="GO:0030245">
    <property type="term" value="P:cellulose catabolic process"/>
    <property type="evidence" value="ECO:0007669"/>
    <property type="project" value="UniProtKB-KW"/>
</dbReference>
<evidence type="ECO:0000256" key="6">
    <source>
        <dbReference type="ARBA" id="ARBA00023277"/>
    </source>
</evidence>
<feature type="region of interest" description="Disordered" evidence="10">
    <location>
        <begin position="99"/>
        <end position="141"/>
    </location>
</feature>
<sequence>MKTAVGDTNSFAAHVHGGLETMGAALKKGMVLALSIWDDYEANMLWLDSDYPTNASATAPGVSRGPCSATSGDPKTVESTETSDYVIFSDIKLGALGSTFSNTGSSSPPPSGPGSTTTTAPQKIPAVRAPVNTASAVDKAG</sequence>
<dbReference type="PRINTS" id="PR00734">
    <property type="entry name" value="GLHYDRLASE7"/>
</dbReference>
<keyword evidence="12" id="KW-1185">Reference proteome</keyword>
<dbReference type="PANTHER" id="PTHR33753:SF2">
    <property type="entry name" value="GLYCOSIDE HYDROLASE FAMILY 7 PROTEIN"/>
    <property type="match status" value="1"/>
</dbReference>
<dbReference type="PANTHER" id="PTHR33753">
    <property type="entry name" value="1,4-BETA-D-GLUCAN CELLOBIOHYDROLASE B"/>
    <property type="match status" value="1"/>
</dbReference>
<dbReference type="EC" id="3.2.1.-" evidence="9"/>
<name>A0AAW0CCL2_9AGAR</name>
<evidence type="ECO:0000256" key="4">
    <source>
        <dbReference type="ARBA" id="ARBA00022801"/>
    </source>
</evidence>
<evidence type="ECO:0000313" key="12">
    <source>
        <dbReference type="Proteomes" id="UP001362999"/>
    </source>
</evidence>
<evidence type="ECO:0000313" key="11">
    <source>
        <dbReference type="EMBL" id="KAK7036087.1"/>
    </source>
</evidence>
<accession>A0AAW0CCL2</accession>
<dbReference type="InterPro" id="IPR013320">
    <property type="entry name" value="ConA-like_dom_sf"/>
</dbReference>
<feature type="region of interest" description="Disordered" evidence="10">
    <location>
        <begin position="55"/>
        <end position="80"/>
    </location>
</feature>
<reference evidence="11 12" key="1">
    <citation type="journal article" date="2024" name="J Genomics">
        <title>Draft genome sequencing and assembly of Favolaschia claudopus CIRM-BRFM 2984 isolated from oak limbs.</title>
        <authorList>
            <person name="Navarro D."/>
            <person name="Drula E."/>
            <person name="Chaduli D."/>
            <person name="Cazenave R."/>
            <person name="Ahrendt S."/>
            <person name="Wang J."/>
            <person name="Lipzen A."/>
            <person name="Daum C."/>
            <person name="Barry K."/>
            <person name="Grigoriev I.V."/>
            <person name="Favel A."/>
            <person name="Rosso M.N."/>
            <person name="Martin F."/>
        </authorList>
    </citation>
    <scope>NUCLEOTIDE SEQUENCE [LARGE SCALE GENOMIC DNA]</scope>
    <source>
        <strain evidence="11 12">CIRM-BRFM 2984</strain>
    </source>
</reference>
<evidence type="ECO:0000256" key="10">
    <source>
        <dbReference type="SAM" id="MobiDB-lite"/>
    </source>
</evidence>
<keyword evidence="5 9" id="KW-0136">Cellulose degradation</keyword>
<dbReference type="SUPFAM" id="SSF49899">
    <property type="entry name" value="Concanavalin A-like lectins/glucanases"/>
    <property type="match status" value="1"/>
</dbReference>
<keyword evidence="6" id="KW-0119">Carbohydrate metabolism</keyword>
<keyword evidence="7 9" id="KW-0326">Glycosidase</keyword>
<dbReference type="Gene3D" id="2.70.100.10">
    <property type="entry name" value="Glycoside hydrolase, family 7, domain"/>
    <property type="match status" value="1"/>
</dbReference>
<evidence type="ECO:0000256" key="3">
    <source>
        <dbReference type="ARBA" id="ARBA00022729"/>
    </source>
</evidence>
<evidence type="ECO:0000256" key="7">
    <source>
        <dbReference type="ARBA" id="ARBA00023295"/>
    </source>
</evidence>
<comment type="catalytic activity">
    <reaction evidence="1">
        <text>Hydrolysis of (1-&gt;4)-beta-D-glucosidic linkages in cellulose and cellotetraose, releasing cellobiose from the non-reducing ends of the chains.</text>
        <dbReference type="EC" id="3.2.1.91"/>
    </reaction>
</comment>
<dbReference type="Proteomes" id="UP001362999">
    <property type="component" value="Unassembled WGS sequence"/>
</dbReference>
<keyword evidence="8 9" id="KW-0624">Polysaccharide degradation</keyword>
<evidence type="ECO:0000256" key="9">
    <source>
        <dbReference type="RuleBase" id="RU361164"/>
    </source>
</evidence>
<organism evidence="11 12">
    <name type="scientific">Favolaschia claudopus</name>
    <dbReference type="NCBI Taxonomy" id="2862362"/>
    <lineage>
        <taxon>Eukaryota</taxon>
        <taxon>Fungi</taxon>
        <taxon>Dikarya</taxon>
        <taxon>Basidiomycota</taxon>
        <taxon>Agaricomycotina</taxon>
        <taxon>Agaricomycetes</taxon>
        <taxon>Agaricomycetidae</taxon>
        <taxon>Agaricales</taxon>
        <taxon>Marasmiineae</taxon>
        <taxon>Mycenaceae</taxon>
        <taxon>Favolaschia</taxon>
    </lineage>
</organism>
<keyword evidence="3" id="KW-0732">Signal</keyword>
<comment type="similarity">
    <text evidence="2 9">Belongs to the glycosyl hydrolase 7 (cellulase C) family.</text>
</comment>
<dbReference type="InterPro" id="IPR001722">
    <property type="entry name" value="Glyco_hydro_7"/>
</dbReference>
<dbReference type="Pfam" id="PF00840">
    <property type="entry name" value="Glyco_hydro_7"/>
    <property type="match status" value="1"/>
</dbReference>
<dbReference type="AlphaFoldDB" id="A0AAW0CCL2"/>
<evidence type="ECO:0000256" key="5">
    <source>
        <dbReference type="ARBA" id="ARBA00023001"/>
    </source>
</evidence>
<gene>
    <name evidence="11" type="ORF">R3P38DRAFT_2910533</name>
</gene>
<dbReference type="EMBL" id="JAWWNJ010000019">
    <property type="protein sequence ID" value="KAK7036087.1"/>
    <property type="molecule type" value="Genomic_DNA"/>
</dbReference>
<keyword evidence="4 9" id="KW-0378">Hydrolase</keyword>
<protein>
    <recommendedName>
        <fullName evidence="9">Glucanase</fullName>
        <ecNumber evidence="9">3.2.1.-</ecNumber>
    </recommendedName>
</protein>
<dbReference type="InterPro" id="IPR037019">
    <property type="entry name" value="Glyco_hydro_7_sf"/>
</dbReference>
<evidence type="ECO:0000256" key="8">
    <source>
        <dbReference type="ARBA" id="ARBA00023326"/>
    </source>
</evidence>
<proteinExistence type="inferred from homology"/>
<evidence type="ECO:0000256" key="1">
    <source>
        <dbReference type="ARBA" id="ARBA00001641"/>
    </source>
</evidence>